<name>A0ABQ8G7D4_9PEZI</name>
<dbReference type="InterPro" id="IPR036005">
    <property type="entry name" value="Creatinase/aminopeptidase-like"/>
</dbReference>
<dbReference type="PANTHER" id="PTHR43226:SF3">
    <property type="entry name" value="XAA-PRO AMINOPEPTIDASE AN0832-RELATED"/>
    <property type="match status" value="1"/>
</dbReference>
<feature type="region of interest" description="Disordered" evidence="15">
    <location>
        <begin position="1"/>
        <end position="53"/>
    </location>
</feature>
<dbReference type="SUPFAM" id="SSF55920">
    <property type="entry name" value="Creatinase/aminopeptidase"/>
    <property type="match status" value="1"/>
</dbReference>
<evidence type="ECO:0000259" key="16">
    <source>
        <dbReference type="SMART" id="SM01011"/>
    </source>
</evidence>
<dbReference type="Gene3D" id="3.90.230.10">
    <property type="entry name" value="Creatinase/methionine aminopeptidase superfamily"/>
    <property type="match status" value="1"/>
</dbReference>
<feature type="domain" description="Aminopeptidase P N-terminal" evidence="16">
    <location>
        <begin position="104"/>
        <end position="237"/>
    </location>
</feature>
<evidence type="ECO:0000256" key="2">
    <source>
        <dbReference type="ARBA" id="ARBA00001936"/>
    </source>
</evidence>
<evidence type="ECO:0000256" key="5">
    <source>
        <dbReference type="ARBA" id="ARBA00012574"/>
    </source>
</evidence>
<proteinExistence type="inferred from homology"/>
<dbReference type="EC" id="3.4.11.9" evidence="5"/>
<sequence>MQLATAAVATSTPPGHCTVANRANGETASDGAGVRRRRSARSRSLLGPVRQLPPLPSPRCPLLCRRLTSHHPPRAQRFESLPTLAMEHQQFRLHIAAASPLEKYPAKQHARRVAEFLGVEKGLIYLPGAPTAYLEDSDQFVPFRQRRYFYYLSGVDESDCHLTYDIRLDTLMLYVPAPGSPRKVYYNGRGSTPEEALEKYDIDAVHWATAVADYVEFWMTQHEGDVYILHPDQAVVPGHDKSPRVNYTKLQAAIDAARVRKDQHEIKLIRKANDISAKAHANVLRNILRFKNEAQVEASFLDTCVAADAKHQAYEIIAASGANAATLHYIKNDEPFGDRQLMCLDAGCEWQCYASDVTRTFPLTGQWPSKEAKEIYDLVLKIQTKCIEAIRPGARYLDIHYLAHRILIDGLLELGIFHHGTAQEIFDAGTSLAFLPHGLGHHLGLEVHDVSDVPLMAAMPQTVSSVVDLEMCKAPVHPSSPALEEGMIVTVEPGIYFNRYALSAVYFPDPTHSKYINRNVLVRYLPVGGVRIEDDILVTDNGYENLTTAPKGEEMLRIIQEGSGEAVSKRQPRRPQPRSREQTYGSHPVFSAESPTYNGIEVWSRAVNSGRSHTLDEMPVPPDAKGAVELEGHETTPTTPKRSRPVSLSAAPASFEATGWPTHYDSVAAELPSEPRESPQSSGNLGRQPSHWRKVPPALARMASTQSLSNRSLPEYTPSQMFQRPRQAPAPPEKLPELPAKPLAYRQSMPIIISGSNSAKPSASRSPFSSRGKPTRDQTRLGSKSKVLEESLDKSNSPMPGNRAFVEAPEFGYRHSQQPQGQHVTHRASFALGEGHRQQPHSDSSEIFGQQYDRYWQRAQLAQEHEYGTPTIQEEGQKWHKNEHMKQLREQWKTEQPTESTAPQTLAPPLAPGSERVYVQDYAMQVKRLHEENMRRLAIAQPPAVSSNDLGYGKQLALLEEQNALRLTMARQEQQLEARVKSELDTWEQSFKMRQARENPQVEERHLNSLARAMRLAAEQHVRNRIALQLKQEQDR</sequence>
<keyword evidence="8 14" id="KW-0479">Metal-binding</keyword>
<dbReference type="EMBL" id="JAGTJR010000020">
    <property type="protein sequence ID" value="KAH7044606.1"/>
    <property type="molecule type" value="Genomic_DNA"/>
</dbReference>
<gene>
    <name evidence="17" type="ORF">B0J12DRAFT_183379</name>
</gene>
<keyword evidence="9" id="KW-0378">Hydrolase</keyword>
<feature type="region of interest" description="Disordered" evidence="15">
    <location>
        <begin position="670"/>
        <end position="802"/>
    </location>
</feature>
<keyword evidence="6" id="KW-0031">Aminopeptidase</keyword>
<feature type="compositionally biased region" description="Polar residues" evidence="15">
    <location>
        <begin position="678"/>
        <end position="687"/>
    </location>
</feature>
<comment type="catalytic activity">
    <reaction evidence="1">
        <text>Release of any N-terminal amino acid, including proline, that is linked to proline, even from a dipeptide or tripeptide.</text>
        <dbReference type="EC" id="3.4.11.9"/>
    </reaction>
</comment>
<dbReference type="SMART" id="SM01011">
    <property type="entry name" value="AMP_N"/>
    <property type="match status" value="1"/>
</dbReference>
<protein>
    <recommendedName>
        <fullName evidence="5">Xaa-Pro aminopeptidase</fullName>
        <ecNumber evidence="5">3.4.11.9</ecNumber>
    </recommendedName>
    <alternativeName>
        <fullName evidence="12">Aminoacylproline aminopeptidase</fullName>
    </alternativeName>
    <alternativeName>
        <fullName evidence="13">Prolidase</fullName>
    </alternativeName>
</protein>
<evidence type="ECO:0000313" key="17">
    <source>
        <dbReference type="EMBL" id="KAH7044606.1"/>
    </source>
</evidence>
<dbReference type="SUPFAM" id="SSF53092">
    <property type="entry name" value="Creatinase/prolidase N-terminal domain"/>
    <property type="match status" value="1"/>
</dbReference>
<dbReference type="InterPro" id="IPR007865">
    <property type="entry name" value="Aminopep_P_N"/>
</dbReference>
<dbReference type="PROSITE" id="PS00491">
    <property type="entry name" value="PROLINE_PEPTIDASE"/>
    <property type="match status" value="1"/>
</dbReference>
<feature type="compositionally biased region" description="Polar residues" evidence="15">
    <location>
        <begin position="703"/>
        <end position="722"/>
    </location>
</feature>
<evidence type="ECO:0000256" key="4">
    <source>
        <dbReference type="ARBA" id="ARBA00008766"/>
    </source>
</evidence>
<feature type="compositionally biased region" description="Basic and acidic residues" evidence="15">
    <location>
        <begin position="875"/>
        <end position="893"/>
    </location>
</feature>
<dbReference type="Gene3D" id="3.40.350.10">
    <property type="entry name" value="Creatinase/prolidase N-terminal domain"/>
    <property type="match status" value="1"/>
</dbReference>
<feature type="region of interest" description="Disordered" evidence="15">
    <location>
        <begin position="562"/>
        <end position="593"/>
    </location>
</feature>
<comment type="similarity">
    <text evidence="4 14">Belongs to the peptidase M24B family.</text>
</comment>
<reference evidence="17 18" key="1">
    <citation type="journal article" date="2021" name="Nat. Commun.">
        <title>Genetic determinants of endophytism in the Arabidopsis root mycobiome.</title>
        <authorList>
            <person name="Mesny F."/>
            <person name="Miyauchi S."/>
            <person name="Thiergart T."/>
            <person name="Pickel B."/>
            <person name="Atanasova L."/>
            <person name="Karlsson M."/>
            <person name="Huettel B."/>
            <person name="Barry K.W."/>
            <person name="Haridas S."/>
            <person name="Chen C."/>
            <person name="Bauer D."/>
            <person name="Andreopoulos W."/>
            <person name="Pangilinan J."/>
            <person name="LaButti K."/>
            <person name="Riley R."/>
            <person name="Lipzen A."/>
            <person name="Clum A."/>
            <person name="Drula E."/>
            <person name="Henrissat B."/>
            <person name="Kohler A."/>
            <person name="Grigoriev I.V."/>
            <person name="Martin F.M."/>
            <person name="Hacquard S."/>
        </authorList>
    </citation>
    <scope>NUCLEOTIDE SEQUENCE [LARGE SCALE GENOMIC DNA]</scope>
    <source>
        <strain evidence="17 18">MPI-SDFR-AT-0080</strain>
    </source>
</reference>
<dbReference type="Pfam" id="PF00557">
    <property type="entry name" value="Peptidase_M24"/>
    <property type="match status" value="1"/>
</dbReference>
<dbReference type="Proteomes" id="UP000774617">
    <property type="component" value="Unassembled WGS sequence"/>
</dbReference>
<dbReference type="InterPro" id="IPR001131">
    <property type="entry name" value="Peptidase_M24B_aminopep-P_CS"/>
</dbReference>
<evidence type="ECO:0000256" key="11">
    <source>
        <dbReference type="ARBA" id="ARBA00023211"/>
    </source>
</evidence>
<evidence type="ECO:0000256" key="8">
    <source>
        <dbReference type="ARBA" id="ARBA00022723"/>
    </source>
</evidence>
<evidence type="ECO:0000256" key="15">
    <source>
        <dbReference type="SAM" id="MobiDB-lite"/>
    </source>
</evidence>
<dbReference type="InterPro" id="IPR029149">
    <property type="entry name" value="Creatin/AminoP/Spt16_N"/>
</dbReference>
<comment type="function">
    <text evidence="3">Catalyzes the removal of a penultimate prolyl residue from the N-termini of peptides.</text>
</comment>
<keyword evidence="10" id="KW-0482">Metalloprotease</keyword>
<evidence type="ECO:0000256" key="10">
    <source>
        <dbReference type="ARBA" id="ARBA00023049"/>
    </source>
</evidence>
<dbReference type="InterPro" id="IPR000994">
    <property type="entry name" value="Pept_M24"/>
</dbReference>
<evidence type="ECO:0000256" key="1">
    <source>
        <dbReference type="ARBA" id="ARBA00001424"/>
    </source>
</evidence>
<dbReference type="Pfam" id="PF05195">
    <property type="entry name" value="AMP_N"/>
    <property type="match status" value="1"/>
</dbReference>
<evidence type="ECO:0000256" key="3">
    <source>
        <dbReference type="ARBA" id="ARBA00002443"/>
    </source>
</evidence>
<dbReference type="InterPro" id="IPR052433">
    <property type="entry name" value="X-Pro_dipept-like"/>
</dbReference>
<evidence type="ECO:0000313" key="18">
    <source>
        <dbReference type="Proteomes" id="UP000774617"/>
    </source>
</evidence>
<dbReference type="CDD" id="cd01087">
    <property type="entry name" value="Prolidase"/>
    <property type="match status" value="1"/>
</dbReference>
<evidence type="ECO:0000256" key="12">
    <source>
        <dbReference type="ARBA" id="ARBA00030849"/>
    </source>
</evidence>
<evidence type="ECO:0000256" key="9">
    <source>
        <dbReference type="ARBA" id="ARBA00022801"/>
    </source>
</evidence>
<evidence type="ECO:0000256" key="6">
    <source>
        <dbReference type="ARBA" id="ARBA00022438"/>
    </source>
</evidence>
<feature type="compositionally biased region" description="Polar residues" evidence="15">
    <location>
        <begin position="754"/>
        <end position="769"/>
    </location>
</feature>
<keyword evidence="18" id="KW-1185">Reference proteome</keyword>
<accession>A0ABQ8G7D4</accession>
<organism evidence="17 18">
    <name type="scientific">Macrophomina phaseolina</name>
    <dbReference type="NCBI Taxonomy" id="35725"/>
    <lineage>
        <taxon>Eukaryota</taxon>
        <taxon>Fungi</taxon>
        <taxon>Dikarya</taxon>
        <taxon>Ascomycota</taxon>
        <taxon>Pezizomycotina</taxon>
        <taxon>Dothideomycetes</taxon>
        <taxon>Dothideomycetes incertae sedis</taxon>
        <taxon>Botryosphaeriales</taxon>
        <taxon>Botryosphaeriaceae</taxon>
        <taxon>Macrophomina</taxon>
    </lineage>
</organism>
<comment type="caution">
    <text evidence="17">The sequence shown here is derived from an EMBL/GenBank/DDBJ whole genome shotgun (WGS) entry which is preliminary data.</text>
</comment>
<keyword evidence="11" id="KW-0464">Manganese</keyword>
<feature type="region of interest" description="Disordered" evidence="15">
    <location>
        <begin position="874"/>
        <end position="912"/>
    </location>
</feature>
<keyword evidence="7" id="KW-0645">Protease</keyword>
<comment type="cofactor">
    <cofactor evidence="2">
        <name>Mn(2+)</name>
        <dbReference type="ChEBI" id="CHEBI:29035"/>
    </cofactor>
</comment>
<evidence type="ECO:0000256" key="13">
    <source>
        <dbReference type="ARBA" id="ARBA00032413"/>
    </source>
</evidence>
<evidence type="ECO:0000256" key="14">
    <source>
        <dbReference type="RuleBase" id="RU000590"/>
    </source>
</evidence>
<dbReference type="PANTHER" id="PTHR43226">
    <property type="entry name" value="XAA-PRO AMINOPEPTIDASE 3"/>
    <property type="match status" value="1"/>
</dbReference>
<evidence type="ECO:0000256" key="7">
    <source>
        <dbReference type="ARBA" id="ARBA00022670"/>
    </source>
</evidence>